<comment type="caution">
    <text evidence="1">The sequence shown here is derived from an EMBL/GenBank/DDBJ whole genome shotgun (WGS) entry which is preliminary data.</text>
</comment>
<dbReference type="AlphaFoldDB" id="A0A9D3WJV5"/>
<gene>
    <name evidence="1" type="ORF">J1N35_001418</name>
</gene>
<sequence length="69" mass="7868">MSSVALNNEYFPKPKGFVGTRSAYDVDNFLWRMENYFRPKSIMDDTGKVKTASLFLTDRGEVGSLIKAR</sequence>
<organism evidence="1 2">
    <name type="scientific">Gossypium stocksii</name>
    <dbReference type="NCBI Taxonomy" id="47602"/>
    <lineage>
        <taxon>Eukaryota</taxon>
        <taxon>Viridiplantae</taxon>
        <taxon>Streptophyta</taxon>
        <taxon>Embryophyta</taxon>
        <taxon>Tracheophyta</taxon>
        <taxon>Spermatophyta</taxon>
        <taxon>Magnoliopsida</taxon>
        <taxon>eudicotyledons</taxon>
        <taxon>Gunneridae</taxon>
        <taxon>Pentapetalae</taxon>
        <taxon>rosids</taxon>
        <taxon>malvids</taxon>
        <taxon>Malvales</taxon>
        <taxon>Malvaceae</taxon>
        <taxon>Malvoideae</taxon>
        <taxon>Gossypium</taxon>
    </lineage>
</organism>
<dbReference type="OrthoDB" id="997674at2759"/>
<evidence type="ECO:0000313" key="1">
    <source>
        <dbReference type="EMBL" id="KAH1130040.1"/>
    </source>
</evidence>
<name>A0A9D3WJV5_9ROSI</name>
<dbReference type="EMBL" id="JAIQCV010000001">
    <property type="protein sequence ID" value="KAH1130040.1"/>
    <property type="molecule type" value="Genomic_DNA"/>
</dbReference>
<dbReference type="Proteomes" id="UP000828251">
    <property type="component" value="Unassembled WGS sequence"/>
</dbReference>
<protein>
    <submittedName>
        <fullName evidence="1">Uncharacterized protein</fullName>
    </submittedName>
</protein>
<accession>A0A9D3WJV5</accession>
<reference evidence="1 2" key="1">
    <citation type="journal article" date="2021" name="Plant Biotechnol. J.">
        <title>Multi-omics assisted identification of the key and species-specific regulatory components of drought-tolerant mechanisms in Gossypium stocksii.</title>
        <authorList>
            <person name="Yu D."/>
            <person name="Ke L."/>
            <person name="Zhang D."/>
            <person name="Wu Y."/>
            <person name="Sun Y."/>
            <person name="Mei J."/>
            <person name="Sun J."/>
            <person name="Sun Y."/>
        </authorList>
    </citation>
    <scope>NUCLEOTIDE SEQUENCE [LARGE SCALE GENOMIC DNA]</scope>
    <source>
        <strain evidence="2">cv. E1</strain>
        <tissue evidence="1">Leaf</tissue>
    </source>
</reference>
<evidence type="ECO:0000313" key="2">
    <source>
        <dbReference type="Proteomes" id="UP000828251"/>
    </source>
</evidence>
<keyword evidence="2" id="KW-1185">Reference proteome</keyword>
<proteinExistence type="predicted"/>